<feature type="region of interest" description="Disordered" evidence="1">
    <location>
        <begin position="1"/>
        <end position="77"/>
    </location>
</feature>
<name>A0AB34JTI9_PRYPA</name>
<dbReference type="EMBL" id="JBGBPQ010000004">
    <property type="protein sequence ID" value="KAL1525618.1"/>
    <property type="molecule type" value="Genomic_DNA"/>
</dbReference>
<keyword evidence="3" id="KW-1185">Reference proteome</keyword>
<evidence type="ECO:0008006" key="4">
    <source>
        <dbReference type="Google" id="ProtNLM"/>
    </source>
</evidence>
<gene>
    <name evidence="2" type="ORF">AB1Y20_020471</name>
</gene>
<dbReference type="Proteomes" id="UP001515480">
    <property type="component" value="Unassembled WGS sequence"/>
</dbReference>
<evidence type="ECO:0000313" key="3">
    <source>
        <dbReference type="Proteomes" id="UP001515480"/>
    </source>
</evidence>
<reference evidence="2 3" key="1">
    <citation type="journal article" date="2024" name="Science">
        <title>Giant polyketide synthase enzymes in the biosynthesis of giant marine polyether toxins.</title>
        <authorList>
            <person name="Fallon T.R."/>
            <person name="Shende V.V."/>
            <person name="Wierzbicki I.H."/>
            <person name="Pendleton A.L."/>
            <person name="Watervoot N.F."/>
            <person name="Auber R.P."/>
            <person name="Gonzalez D.J."/>
            <person name="Wisecaver J.H."/>
            <person name="Moore B.S."/>
        </authorList>
    </citation>
    <scope>NUCLEOTIDE SEQUENCE [LARGE SCALE GENOMIC DNA]</scope>
    <source>
        <strain evidence="2 3">12B1</strain>
    </source>
</reference>
<proteinExistence type="predicted"/>
<sequence>MEREGEAAPTGSPAPAAVARLPQKRSRKEIMQKARSARACMSHSACPLPSAARQGAQAATSDDNGEGAHPREPEAKELEEVVWSARLRAARSSWRSRRAQFDDDEVVETEHQKAEPTTMFITGNRLCSMDSFTESILPRISCPQCNDVGTMVARAEDEKSYGLAGTVVLCCMACNEVTLTWEHGKQISKEVNSSSGHKRPGPAMKDLNLRAAIAVACSAE</sequence>
<evidence type="ECO:0000313" key="2">
    <source>
        <dbReference type="EMBL" id="KAL1525618.1"/>
    </source>
</evidence>
<organism evidence="2 3">
    <name type="scientific">Prymnesium parvum</name>
    <name type="common">Toxic golden alga</name>
    <dbReference type="NCBI Taxonomy" id="97485"/>
    <lineage>
        <taxon>Eukaryota</taxon>
        <taxon>Haptista</taxon>
        <taxon>Haptophyta</taxon>
        <taxon>Prymnesiophyceae</taxon>
        <taxon>Prymnesiales</taxon>
        <taxon>Prymnesiaceae</taxon>
        <taxon>Prymnesium</taxon>
    </lineage>
</organism>
<protein>
    <recommendedName>
        <fullName evidence="4">DNL-type domain-containing protein</fullName>
    </recommendedName>
</protein>
<comment type="caution">
    <text evidence="2">The sequence shown here is derived from an EMBL/GenBank/DDBJ whole genome shotgun (WGS) entry which is preliminary data.</text>
</comment>
<feature type="compositionally biased region" description="Basic and acidic residues" evidence="1">
    <location>
        <begin position="66"/>
        <end position="77"/>
    </location>
</feature>
<evidence type="ECO:0000256" key="1">
    <source>
        <dbReference type="SAM" id="MobiDB-lite"/>
    </source>
</evidence>
<accession>A0AB34JTI9</accession>
<dbReference type="AlphaFoldDB" id="A0AB34JTI9"/>